<proteinExistence type="predicted"/>
<reference evidence="1" key="1">
    <citation type="journal article" date="2014" name="Front. Microbiol.">
        <title>High frequency of phylogenetically diverse reductive dehalogenase-homologous genes in deep subseafloor sedimentary metagenomes.</title>
        <authorList>
            <person name="Kawai M."/>
            <person name="Futagami T."/>
            <person name="Toyoda A."/>
            <person name="Takaki Y."/>
            <person name="Nishi S."/>
            <person name="Hori S."/>
            <person name="Arai W."/>
            <person name="Tsubouchi T."/>
            <person name="Morono Y."/>
            <person name="Uchiyama I."/>
            <person name="Ito T."/>
            <person name="Fujiyama A."/>
            <person name="Inagaki F."/>
            <person name="Takami H."/>
        </authorList>
    </citation>
    <scope>NUCLEOTIDE SEQUENCE</scope>
    <source>
        <strain evidence="1">Expedition CK06-06</strain>
    </source>
</reference>
<name>X0VXP8_9ZZZZ</name>
<accession>X0VXP8</accession>
<sequence>MPGTFLEKVVQNAVDALTNCNQNSSGIGLASIRHAKRVVRLAIELESAPLVGSGLVKEEAGKFGFDVFVEIGSINNVSDLEESVTDVLMILGRQGPEEVARIAQIGRCGQNGTRRGVSGRQITAL</sequence>
<dbReference type="AlphaFoldDB" id="X0VXP8"/>
<feature type="non-terminal residue" evidence="1">
    <location>
        <position position="125"/>
    </location>
</feature>
<organism evidence="1">
    <name type="scientific">marine sediment metagenome</name>
    <dbReference type="NCBI Taxonomy" id="412755"/>
    <lineage>
        <taxon>unclassified sequences</taxon>
        <taxon>metagenomes</taxon>
        <taxon>ecological metagenomes</taxon>
    </lineage>
</organism>
<protein>
    <submittedName>
        <fullName evidence="1">Uncharacterized protein</fullName>
    </submittedName>
</protein>
<comment type="caution">
    <text evidence="1">The sequence shown here is derived from an EMBL/GenBank/DDBJ whole genome shotgun (WGS) entry which is preliminary data.</text>
</comment>
<evidence type="ECO:0000313" key="1">
    <source>
        <dbReference type="EMBL" id="GAG23070.1"/>
    </source>
</evidence>
<dbReference type="EMBL" id="BARS01035839">
    <property type="protein sequence ID" value="GAG23070.1"/>
    <property type="molecule type" value="Genomic_DNA"/>
</dbReference>
<gene>
    <name evidence="1" type="ORF">S01H1_55162</name>
</gene>